<proteinExistence type="predicted"/>
<keyword evidence="4" id="KW-1185">Reference proteome</keyword>
<feature type="compositionally biased region" description="Basic and acidic residues" evidence="1">
    <location>
        <begin position="56"/>
        <end position="66"/>
    </location>
</feature>
<feature type="region of interest" description="Disordered" evidence="1">
    <location>
        <begin position="45"/>
        <end position="83"/>
    </location>
</feature>
<evidence type="ECO:0000313" key="4">
    <source>
        <dbReference type="Proteomes" id="UP001596012"/>
    </source>
</evidence>
<comment type="caution">
    <text evidence="3">The sequence shown here is derived from an EMBL/GenBank/DDBJ whole genome shotgun (WGS) entry which is preliminary data.</text>
</comment>
<sequence length="83" mass="8447">MTRRTRKTVFVAATMLAAAGLAGGGVAIAADGDEPPRDKVEFVVEEGTSKSGTSLYDREDCPEKDGTGGSSPSESTGDPAEAL</sequence>
<protein>
    <recommendedName>
        <fullName evidence="5">Secreted protein</fullName>
    </recommendedName>
</protein>
<dbReference type="EMBL" id="JBHSFG010000038">
    <property type="protein sequence ID" value="MFC4467371.1"/>
    <property type="molecule type" value="Genomic_DNA"/>
</dbReference>
<name>A0ABV8YW31_9ACTN</name>
<reference evidence="4" key="1">
    <citation type="journal article" date="2019" name="Int. J. Syst. Evol. Microbiol.">
        <title>The Global Catalogue of Microorganisms (GCM) 10K type strain sequencing project: providing services to taxonomists for standard genome sequencing and annotation.</title>
        <authorList>
            <consortium name="The Broad Institute Genomics Platform"/>
            <consortium name="The Broad Institute Genome Sequencing Center for Infectious Disease"/>
            <person name="Wu L."/>
            <person name="Ma J."/>
        </authorList>
    </citation>
    <scope>NUCLEOTIDE SEQUENCE [LARGE SCALE GENOMIC DNA]</scope>
    <source>
        <strain evidence="4">DT43</strain>
    </source>
</reference>
<organism evidence="3 4">
    <name type="scientific">Streptomyces xiangluensis</name>
    <dbReference type="NCBI Taxonomy" id="2665720"/>
    <lineage>
        <taxon>Bacteria</taxon>
        <taxon>Bacillati</taxon>
        <taxon>Actinomycetota</taxon>
        <taxon>Actinomycetes</taxon>
        <taxon>Kitasatosporales</taxon>
        <taxon>Streptomycetaceae</taxon>
        <taxon>Streptomyces</taxon>
    </lineage>
</organism>
<feature type="signal peptide" evidence="2">
    <location>
        <begin position="1"/>
        <end position="29"/>
    </location>
</feature>
<dbReference type="Proteomes" id="UP001596012">
    <property type="component" value="Unassembled WGS sequence"/>
</dbReference>
<accession>A0ABV8YW31</accession>
<keyword evidence="2" id="KW-0732">Signal</keyword>
<feature type="compositionally biased region" description="Low complexity" evidence="1">
    <location>
        <begin position="70"/>
        <end position="83"/>
    </location>
</feature>
<gene>
    <name evidence="3" type="ORF">ACFPH6_23055</name>
</gene>
<evidence type="ECO:0000313" key="3">
    <source>
        <dbReference type="EMBL" id="MFC4467371.1"/>
    </source>
</evidence>
<feature type="chain" id="PRO_5045062541" description="Secreted protein" evidence="2">
    <location>
        <begin position="30"/>
        <end position="83"/>
    </location>
</feature>
<evidence type="ECO:0000256" key="2">
    <source>
        <dbReference type="SAM" id="SignalP"/>
    </source>
</evidence>
<evidence type="ECO:0008006" key="5">
    <source>
        <dbReference type="Google" id="ProtNLM"/>
    </source>
</evidence>
<evidence type="ECO:0000256" key="1">
    <source>
        <dbReference type="SAM" id="MobiDB-lite"/>
    </source>
</evidence>
<dbReference type="RefSeq" id="WP_386344660.1">
    <property type="nucleotide sequence ID" value="NZ_JBHSFG010000038.1"/>
</dbReference>